<accession>A0AB33JCJ9</accession>
<evidence type="ECO:0000259" key="11">
    <source>
        <dbReference type="SMART" id="SM00836"/>
    </source>
</evidence>
<dbReference type="InterPro" id="IPR014729">
    <property type="entry name" value="Rossmann-like_a/b/a_fold"/>
</dbReference>
<feature type="domain" description="DALR anticodon binding" evidence="11">
    <location>
        <begin position="486"/>
        <end position="605"/>
    </location>
</feature>
<dbReference type="InterPro" id="IPR009080">
    <property type="entry name" value="tRNAsynth_Ia_anticodon-bd"/>
</dbReference>
<dbReference type="InterPro" id="IPR001278">
    <property type="entry name" value="Arg-tRNA-ligase"/>
</dbReference>
<dbReference type="HAMAP" id="MF_00123">
    <property type="entry name" value="Arg_tRNA_synth"/>
    <property type="match status" value="1"/>
</dbReference>
<dbReference type="GO" id="GO:0005737">
    <property type="term" value="C:cytoplasm"/>
    <property type="evidence" value="ECO:0007669"/>
    <property type="project" value="UniProtKB-SubCell"/>
</dbReference>
<dbReference type="GO" id="GO:0004814">
    <property type="term" value="F:arginine-tRNA ligase activity"/>
    <property type="evidence" value="ECO:0007669"/>
    <property type="project" value="UniProtKB-UniRule"/>
</dbReference>
<dbReference type="FunFam" id="3.40.50.620:FF:000125">
    <property type="entry name" value="Arginine--tRNA ligase"/>
    <property type="match status" value="1"/>
</dbReference>
<feature type="domain" description="Arginyl tRNA synthetase N-terminal" evidence="12">
    <location>
        <begin position="5"/>
        <end position="88"/>
    </location>
</feature>
<dbReference type="SUPFAM" id="SSF47323">
    <property type="entry name" value="Anticodon-binding domain of a subclass of class I aminoacyl-tRNA synthetases"/>
    <property type="match status" value="1"/>
</dbReference>
<evidence type="ECO:0000256" key="5">
    <source>
        <dbReference type="ARBA" id="ARBA00022840"/>
    </source>
</evidence>
<organism evidence="13">
    <name type="scientific">Prevotella sp. GTC17260</name>
    <dbReference type="NCBI Taxonomy" id="3236796"/>
    <lineage>
        <taxon>Bacteria</taxon>
        <taxon>Pseudomonadati</taxon>
        <taxon>Bacteroidota</taxon>
        <taxon>Bacteroidia</taxon>
        <taxon>Bacteroidales</taxon>
        <taxon>Prevotellaceae</taxon>
        <taxon>Prevotella</taxon>
    </lineage>
</organism>
<dbReference type="Gene3D" id="3.30.1360.70">
    <property type="entry name" value="Arginyl tRNA synthetase N-terminal domain"/>
    <property type="match status" value="1"/>
</dbReference>
<comment type="similarity">
    <text evidence="1 9 10">Belongs to the class-I aminoacyl-tRNA synthetase family.</text>
</comment>
<evidence type="ECO:0000256" key="3">
    <source>
        <dbReference type="ARBA" id="ARBA00022598"/>
    </source>
</evidence>
<evidence type="ECO:0000259" key="12">
    <source>
        <dbReference type="SMART" id="SM01016"/>
    </source>
</evidence>
<name>A0AB33JCJ9_9BACT</name>
<dbReference type="AlphaFoldDB" id="A0AB33JCJ9"/>
<dbReference type="Pfam" id="PF05746">
    <property type="entry name" value="DALR_1"/>
    <property type="match status" value="1"/>
</dbReference>
<keyword evidence="7 9" id="KW-0030">Aminoacyl-tRNA synthetase</keyword>
<dbReference type="InterPro" id="IPR001412">
    <property type="entry name" value="aa-tRNA-synth_I_CS"/>
</dbReference>
<evidence type="ECO:0000256" key="2">
    <source>
        <dbReference type="ARBA" id="ARBA00022490"/>
    </source>
</evidence>
<protein>
    <recommendedName>
        <fullName evidence="9">Arginine--tRNA ligase</fullName>
        <ecNumber evidence="9">6.1.1.19</ecNumber>
    </recommendedName>
    <alternativeName>
        <fullName evidence="9">Arginyl-tRNA synthetase</fullName>
        <shortName evidence="9">ArgRS</shortName>
    </alternativeName>
</protein>
<evidence type="ECO:0000256" key="9">
    <source>
        <dbReference type="HAMAP-Rule" id="MF_00123"/>
    </source>
</evidence>
<keyword evidence="4 9" id="KW-0547">Nucleotide-binding</keyword>
<dbReference type="InterPro" id="IPR005148">
    <property type="entry name" value="Arg-tRNA-synth_N"/>
</dbReference>
<dbReference type="PRINTS" id="PR01038">
    <property type="entry name" value="TRNASYNTHARG"/>
</dbReference>
<dbReference type="GO" id="GO:0006420">
    <property type="term" value="P:arginyl-tRNA aminoacylation"/>
    <property type="evidence" value="ECO:0007669"/>
    <property type="project" value="UniProtKB-UniRule"/>
</dbReference>
<evidence type="ECO:0000256" key="7">
    <source>
        <dbReference type="ARBA" id="ARBA00023146"/>
    </source>
</evidence>
<feature type="short sequence motif" description="'HIGH' region" evidence="9">
    <location>
        <begin position="125"/>
        <end position="135"/>
    </location>
</feature>
<dbReference type="GO" id="GO:0005524">
    <property type="term" value="F:ATP binding"/>
    <property type="evidence" value="ECO:0007669"/>
    <property type="project" value="UniProtKB-UniRule"/>
</dbReference>
<dbReference type="FunFam" id="1.10.730.10:FF:000006">
    <property type="entry name" value="Arginyl-tRNA synthetase 2, mitochondrial"/>
    <property type="match status" value="1"/>
</dbReference>
<dbReference type="SUPFAM" id="SSF52374">
    <property type="entry name" value="Nucleotidylyl transferase"/>
    <property type="match status" value="1"/>
</dbReference>
<keyword evidence="6 9" id="KW-0648">Protein biosynthesis</keyword>
<dbReference type="InterPro" id="IPR008909">
    <property type="entry name" value="DALR_anticod-bd"/>
</dbReference>
<comment type="subunit">
    <text evidence="9">Monomer.</text>
</comment>
<evidence type="ECO:0000256" key="1">
    <source>
        <dbReference type="ARBA" id="ARBA00005594"/>
    </source>
</evidence>
<gene>
    <name evidence="9 13" type="primary">argS</name>
    <name evidence="13" type="ORF">GTC17260_21030</name>
</gene>
<evidence type="ECO:0000256" key="4">
    <source>
        <dbReference type="ARBA" id="ARBA00022741"/>
    </source>
</evidence>
<dbReference type="Gene3D" id="3.40.50.620">
    <property type="entry name" value="HUPs"/>
    <property type="match status" value="1"/>
</dbReference>
<reference evidence="13" key="1">
    <citation type="submission" date="2024-07" db="EMBL/GenBank/DDBJ databases">
        <title>Complete genome sequence of Prevotella sp. YM-2024 GTC17260.</title>
        <authorList>
            <person name="Hayashi M."/>
            <person name="Muto Y."/>
            <person name="Tanaka K."/>
            <person name="Niwa H."/>
        </authorList>
    </citation>
    <scope>NUCLEOTIDE SEQUENCE</scope>
    <source>
        <strain evidence="13">GTC17260</strain>
    </source>
</reference>
<dbReference type="InterPro" id="IPR036695">
    <property type="entry name" value="Arg-tRNA-synth_N_sf"/>
</dbReference>
<dbReference type="SMART" id="SM01016">
    <property type="entry name" value="Arg_tRNA_synt_N"/>
    <property type="match status" value="1"/>
</dbReference>
<dbReference type="SUPFAM" id="SSF55190">
    <property type="entry name" value="Arginyl-tRNA synthetase (ArgRS), N-terminal 'additional' domain"/>
    <property type="match status" value="1"/>
</dbReference>
<dbReference type="NCBIfam" id="TIGR00456">
    <property type="entry name" value="argS"/>
    <property type="match status" value="1"/>
</dbReference>
<evidence type="ECO:0000256" key="8">
    <source>
        <dbReference type="ARBA" id="ARBA00049339"/>
    </source>
</evidence>
<dbReference type="PANTHER" id="PTHR11956:SF5">
    <property type="entry name" value="ARGININE--TRNA LIGASE, CYTOPLASMIC"/>
    <property type="match status" value="1"/>
</dbReference>
<dbReference type="EMBL" id="AP035788">
    <property type="protein sequence ID" value="BFO79468.1"/>
    <property type="molecule type" value="Genomic_DNA"/>
</dbReference>
<dbReference type="PANTHER" id="PTHR11956">
    <property type="entry name" value="ARGINYL-TRNA SYNTHETASE"/>
    <property type="match status" value="1"/>
</dbReference>
<comment type="subcellular location">
    <subcellularLocation>
        <location evidence="9">Cytoplasm</location>
    </subcellularLocation>
</comment>
<dbReference type="Gene3D" id="1.10.730.10">
    <property type="entry name" value="Isoleucyl-tRNA Synthetase, Domain 1"/>
    <property type="match status" value="1"/>
</dbReference>
<dbReference type="InterPro" id="IPR035684">
    <property type="entry name" value="ArgRS_core"/>
</dbReference>
<comment type="catalytic activity">
    <reaction evidence="8 9">
        <text>tRNA(Arg) + L-arginine + ATP = L-arginyl-tRNA(Arg) + AMP + diphosphate</text>
        <dbReference type="Rhea" id="RHEA:20301"/>
        <dbReference type="Rhea" id="RHEA-COMP:9658"/>
        <dbReference type="Rhea" id="RHEA-COMP:9673"/>
        <dbReference type="ChEBI" id="CHEBI:30616"/>
        <dbReference type="ChEBI" id="CHEBI:32682"/>
        <dbReference type="ChEBI" id="CHEBI:33019"/>
        <dbReference type="ChEBI" id="CHEBI:78442"/>
        <dbReference type="ChEBI" id="CHEBI:78513"/>
        <dbReference type="ChEBI" id="CHEBI:456215"/>
        <dbReference type="EC" id="6.1.1.19"/>
    </reaction>
</comment>
<dbReference type="SMART" id="SM00836">
    <property type="entry name" value="DALR_1"/>
    <property type="match status" value="1"/>
</dbReference>
<evidence type="ECO:0000313" key="13">
    <source>
        <dbReference type="EMBL" id="BFO79468.1"/>
    </source>
</evidence>
<dbReference type="EC" id="6.1.1.19" evidence="9"/>
<dbReference type="PROSITE" id="PS00178">
    <property type="entry name" value="AA_TRNA_LIGASE_I"/>
    <property type="match status" value="1"/>
</dbReference>
<evidence type="ECO:0000256" key="6">
    <source>
        <dbReference type="ARBA" id="ARBA00022917"/>
    </source>
</evidence>
<keyword evidence="2 9" id="KW-0963">Cytoplasm</keyword>
<keyword evidence="3 9" id="KW-0436">Ligase</keyword>
<keyword evidence="5 9" id="KW-0067">ATP-binding</keyword>
<proteinExistence type="inferred from homology"/>
<evidence type="ECO:0000256" key="10">
    <source>
        <dbReference type="RuleBase" id="RU363038"/>
    </source>
</evidence>
<dbReference type="Pfam" id="PF00750">
    <property type="entry name" value="tRNA-synt_1d"/>
    <property type="match status" value="1"/>
</dbReference>
<sequence length="605" mass="67994">MMIEDEIGSAVLAAVKELYGQDVPAKMVQLQKTRSDFEGNLTLVVFPFLKTSRKSPEATAEEIGSYLQEHCKAVAKYNVVKGFLNLCIASAAWVDLLNDIHANEKYGEKPVTENSPLVMIEYSSPNTNKPLHLGHVRNNLLGWSLAQIMEANGNRVVKTNIVNDRGIHICKSMLAWQKWGEGVTPETSGKKGDHLIGDFYVLFDKHYKAECKELEARFKAQGMTDKEAEDKAAAEAPLIREAHEMLVKWEQGDAEVRGLWQKMNNWVYAGFDETYKAMGVGFDKIYYESDTYLVGKKKVEEGLEKGFFFRKDDNSVWADLTGDGLDQKLLLRSDGTSVYMTQDIGTAQMRFADFPIDKMIYVVGNEQNYHFQVLSLLLDRLGFKWGKELVHFSYGMVELPNGKMKSREGTVVDADELIAAMVDDARKTSDELGKFKDMSEEERNEIARVVGLGALKYFILKVDARKNMLFNPAESIDFNGNTGPFIQYTYARIRSILRKAAAEGIVLPTALADNAPLNEKETELIQKLSDFSVAVAQAGTDYSPSGIANYCYELTKLFNQFYHDYSILNAEHEDEKVTRLVLAANVAKVIKNGMALLGIEVPERM</sequence>